<dbReference type="OrthoDB" id="1938079at2"/>
<name>A0A9X2S653_9FIRM</name>
<dbReference type="EMBL" id="JANJZL010000001">
    <property type="protein sequence ID" value="MCR2042676.1"/>
    <property type="molecule type" value="Genomic_DNA"/>
</dbReference>
<comment type="caution">
    <text evidence="1">The sequence shown here is derived from an EMBL/GenBank/DDBJ whole genome shotgun (WGS) entry which is preliminary data.</text>
</comment>
<dbReference type="PROSITE" id="PS51257">
    <property type="entry name" value="PROKAR_LIPOPROTEIN"/>
    <property type="match status" value="1"/>
</dbReference>
<organism evidence="1 2">
    <name type="scientific">Anaerosalibacter massiliensis</name>
    <dbReference type="NCBI Taxonomy" id="1347392"/>
    <lineage>
        <taxon>Bacteria</taxon>
        <taxon>Bacillati</taxon>
        <taxon>Bacillota</taxon>
        <taxon>Tissierellia</taxon>
        <taxon>Tissierellales</taxon>
        <taxon>Sporanaerobacteraceae</taxon>
        <taxon>Anaerosalibacter</taxon>
    </lineage>
</organism>
<keyword evidence="2" id="KW-1185">Reference proteome</keyword>
<evidence type="ECO:0000313" key="2">
    <source>
        <dbReference type="Proteomes" id="UP001142078"/>
    </source>
</evidence>
<evidence type="ECO:0000313" key="1">
    <source>
        <dbReference type="EMBL" id="MCR2042676.1"/>
    </source>
</evidence>
<reference evidence="1" key="1">
    <citation type="submission" date="2022-07" db="EMBL/GenBank/DDBJ databases">
        <title>Enhanced cultured diversity of the mouse gut microbiota enables custom-made synthetic communities.</title>
        <authorList>
            <person name="Afrizal A."/>
        </authorList>
    </citation>
    <scope>NUCLEOTIDE SEQUENCE</scope>
    <source>
        <strain evidence="1">DSM 29482</strain>
    </source>
</reference>
<gene>
    <name evidence="1" type="ORF">NSA23_00965</name>
</gene>
<dbReference type="Proteomes" id="UP001142078">
    <property type="component" value="Unassembled WGS sequence"/>
</dbReference>
<dbReference type="RefSeq" id="WP_042681886.1">
    <property type="nucleotide sequence ID" value="NZ_CABKTM010000043.1"/>
</dbReference>
<evidence type="ECO:0008006" key="3">
    <source>
        <dbReference type="Google" id="ProtNLM"/>
    </source>
</evidence>
<protein>
    <recommendedName>
        <fullName evidence="3">Lipoprotein</fullName>
    </recommendedName>
</protein>
<dbReference type="AlphaFoldDB" id="A0A9X2S653"/>
<sequence length="130" mass="14894">MKFYKLLIITLVICMLIFFTAGCSSFKSIESMIPSLGCIKDDIKSKTSSNRVITLELKKGDKVKFTYDSNVKEGTLKIQLTRSKDEVIQDFPINKSGTKELVVDKDERYLLSVNFDNFIGDYRIYADKIK</sequence>
<proteinExistence type="predicted"/>
<accession>A0A9X2S653</accession>